<dbReference type="Proteomes" id="UP000053617">
    <property type="component" value="Unassembled WGS sequence"/>
</dbReference>
<dbReference type="GeneID" id="25290998"/>
<protein>
    <recommendedName>
        <fullName evidence="4">DUF1308 domain-containing protein</fullName>
    </recommendedName>
</protein>
<organism evidence="2 3">
    <name type="scientific">Rhinocladiella mackenziei CBS 650.93</name>
    <dbReference type="NCBI Taxonomy" id="1442369"/>
    <lineage>
        <taxon>Eukaryota</taxon>
        <taxon>Fungi</taxon>
        <taxon>Dikarya</taxon>
        <taxon>Ascomycota</taxon>
        <taxon>Pezizomycotina</taxon>
        <taxon>Eurotiomycetes</taxon>
        <taxon>Chaetothyriomycetidae</taxon>
        <taxon>Chaetothyriales</taxon>
        <taxon>Herpotrichiellaceae</taxon>
        <taxon>Rhinocladiella</taxon>
    </lineage>
</organism>
<feature type="region of interest" description="Disordered" evidence="1">
    <location>
        <begin position="1"/>
        <end position="27"/>
    </location>
</feature>
<evidence type="ECO:0000313" key="2">
    <source>
        <dbReference type="EMBL" id="KIX08271.1"/>
    </source>
</evidence>
<dbReference type="AlphaFoldDB" id="A0A0D2IXZ3"/>
<reference evidence="2 3" key="1">
    <citation type="submission" date="2015-01" db="EMBL/GenBank/DDBJ databases">
        <title>The Genome Sequence of Rhinocladiella mackenzie CBS 650.93.</title>
        <authorList>
            <consortium name="The Broad Institute Genomics Platform"/>
            <person name="Cuomo C."/>
            <person name="de Hoog S."/>
            <person name="Gorbushina A."/>
            <person name="Stielow B."/>
            <person name="Teixiera M."/>
            <person name="Abouelleil A."/>
            <person name="Chapman S.B."/>
            <person name="Priest M."/>
            <person name="Young S.K."/>
            <person name="Wortman J."/>
            <person name="Nusbaum C."/>
            <person name="Birren B."/>
        </authorList>
    </citation>
    <scope>NUCLEOTIDE SEQUENCE [LARGE SCALE GENOMIC DNA]</scope>
    <source>
        <strain evidence="2 3">CBS 650.93</strain>
    </source>
</reference>
<name>A0A0D2IXZ3_9EURO</name>
<gene>
    <name evidence="2" type="ORF">Z518_02927</name>
</gene>
<dbReference type="EMBL" id="KN847476">
    <property type="protein sequence ID" value="KIX08271.1"/>
    <property type="molecule type" value="Genomic_DNA"/>
</dbReference>
<evidence type="ECO:0000313" key="3">
    <source>
        <dbReference type="Proteomes" id="UP000053617"/>
    </source>
</evidence>
<dbReference type="RefSeq" id="XP_013275407.1">
    <property type="nucleotide sequence ID" value="XM_013419953.1"/>
</dbReference>
<keyword evidence="3" id="KW-1185">Reference proteome</keyword>
<accession>A0A0D2IXZ3</accession>
<sequence length="621" mass="70028">MPENHSPGRNQFSPLMYSRDCTNEDDSSTFTPSANLLNSLQIRAQALLDELRAYQAHLQARNRQKEVEIGVFTRGVEAEVKSLEKLRLRFAEGNEADWAECEEDDESPQLHALRSSNLPFYETVWNVAKSCRGITALGKKVYRSAEDCPNHIEKPGDQVLTRPPSRRSHIRKKGVPVDIVAEDGLEWIKVSTVTEKRLLFEMAKEGWESYADFSDGSDIRPSNDAPADRCERITKLELVRVAEELKAASRAVRVQFQHPRIRLVLPKVREGALHDVDAFIAGLRATGATVQCGQGFVNTNKVQQEVCLEKVALNHEATVFYKNETVRMVKEVSYGQANRTFSTHESHALLGTQQRLDLDRLMPAVLTRQLTETLNVDCTILLALVSDISHLRGPRLTSDSNEPKGSYHKAILRQIDAEEVSPLLPKEIYPLLMGRELKCTFHAAQRMREIVQCMGTSSERTRADILFGEREYQGQPISVLRQALSEQSSYSVPYEIQFPIKVVDFDANQLLLSPARPESVPGAERIKAFPSSIAARVVSSMHLSPVNSSVFLYGWVERVATLTSNRTVARGLLRAINELLDQDERNGIQWFKDDEIFMGPQIYICETARSLIGKAKSKRER</sequence>
<dbReference type="VEuPathDB" id="FungiDB:Z518_02927"/>
<evidence type="ECO:0000256" key="1">
    <source>
        <dbReference type="SAM" id="MobiDB-lite"/>
    </source>
</evidence>
<dbReference type="HOGENOM" id="CLU_033444_1_0_1"/>
<evidence type="ECO:0008006" key="4">
    <source>
        <dbReference type="Google" id="ProtNLM"/>
    </source>
</evidence>
<dbReference type="OrthoDB" id="441890at2759"/>
<dbReference type="PANTHER" id="PTHR13379:SF0">
    <property type="entry name" value="UPF0415 PROTEIN C7ORF25"/>
    <property type="match status" value="1"/>
</dbReference>
<proteinExistence type="predicted"/>
<dbReference type="PANTHER" id="PTHR13379">
    <property type="entry name" value="UNCHARACTERIZED DUF1308"/>
    <property type="match status" value="1"/>
</dbReference>